<dbReference type="OrthoDB" id="4008582at2759"/>
<evidence type="ECO:0000256" key="5">
    <source>
        <dbReference type="ARBA" id="ARBA00022824"/>
    </source>
</evidence>
<reference evidence="13" key="1">
    <citation type="submission" date="2011-10" db="EMBL/GenBank/DDBJ databases">
        <authorList>
            <person name="Genoscope - CEA"/>
        </authorList>
    </citation>
    <scope>NUCLEOTIDE SEQUENCE</scope>
</reference>
<dbReference type="Pfam" id="PF09753">
    <property type="entry name" value="Use1"/>
    <property type="match status" value="1"/>
</dbReference>
<dbReference type="GO" id="GO:0006890">
    <property type="term" value="P:retrograde vesicle-mediated transport, Golgi to endoplasmic reticulum"/>
    <property type="evidence" value="ECO:0007669"/>
    <property type="project" value="TreeGrafter"/>
</dbReference>
<comment type="similarity">
    <text evidence="2">Belongs to the USE1 family.</text>
</comment>
<evidence type="ECO:0000256" key="2">
    <source>
        <dbReference type="ARBA" id="ARBA00007891"/>
    </source>
</evidence>
<dbReference type="GO" id="GO:0031201">
    <property type="term" value="C:SNARE complex"/>
    <property type="evidence" value="ECO:0007669"/>
    <property type="project" value="TreeGrafter"/>
</dbReference>
<keyword evidence="4 11" id="KW-0812">Transmembrane</keyword>
<evidence type="ECO:0000256" key="9">
    <source>
        <dbReference type="ARBA" id="ARBA00023136"/>
    </source>
</evidence>
<gene>
    <name evidence="13" type="primary">Piso0_004532</name>
    <name evidence="12" type="ORF">GNLVRS01_PISO0K18952g</name>
    <name evidence="13" type="ORF">GNLVRS01_PISO0L18953g</name>
</gene>
<evidence type="ECO:0000256" key="4">
    <source>
        <dbReference type="ARBA" id="ARBA00022692"/>
    </source>
</evidence>
<name>G8Y5Q5_PICSO</name>
<proteinExistence type="inferred from homology"/>
<dbReference type="EMBL" id="FO082049">
    <property type="protein sequence ID" value="CCE83935.1"/>
    <property type="molecule type" value="Genomic_DNA"/>
</dbReference>
<accession>G8Y5Q5</accession>
<evidence type="ECO:0000256" key="7">
    <source>
        <dbReference type="ARBA" id="ARBA00022927"/>
    </source>
</evidence>
<keyword evidence="5" id="KW-0256">Endoplasmic reticulum</keyword>
<evidence type="ECO:0000256" key="3">
    <source>
        <dbReference type="ARBA" id="ARBA00022448"/>
    </source>
</evidence>
<dbReference type="Proteomes" id="UP000005222">
    <property type="component" value="Chromosome L"/>
</dbReference>
<evidence type="ECO:0000256" key="11">
    <source>
        <dbReference type="SAM" id="Phobius"/>
    </source>
</evidence>
<dbReference type="Proteomes" id="UP000005222">
    <property type="component" value="Chromosome K"/>
</dbReference>
<dbReference type="EMBL" id="FO082048">
    <property type="protein sequence ID" value="CCE84966.1"/>
    <property type="molecule type" value="Genomic_DNA"/>
</dbReference>
<keyword evidence="9 11" id="KW-0472">Membrane</keyword>
<evidence type="ECO:0000256" key="1">
    <source>
        <dbReference type="ARBA" id="ARBA00004163"/>
    </source>
</evidence>
<evidence type="ECO:0000256" key="8">
    <source>
        <dbReference type="ARBA" id="ARBA00022989"/>
    </source>
</evidence>
<keyword evidence="14" id="KW-1185">Reference proteome</keyword>
<evidence type="ECO:0000256" key="10">
    <source>
        <dbReference type="SAM" id="MobiDB-lite"/>
    </source>
</evidence>
<comment type="subcellular location">
    <subcellularLocation>
        <location evidence="1">Endoplasmic reticulum membrane</location>
        <topology evidence="1">Single-pass type IV membrane protein</topology>
    </subcellularLocation>
</comment>
<keyword evidence="3" id="KW-0813">Transport</keyword>
<dbReference type="InterPro" id="IPR019150">
    <property type="entry name" value="Vesicle_transport_protein_Use1"/>
</dbReference>
<feature type="region of interest" description="Disordered" evidence="10">
    <location>
        <begin position="114"/>
        <end position="141"/>
    </location>
</feature>
<feature type="transmembrane region" description="Helical" evidence="11">
    <location>
        <begin position="242"/>
        <end position="263"/>
    </location>
</feature>
<evidence type="ECO:0000256" key="6">
    <source>
        <dbReference type="ARBA" id="ARBA00022892"/>
    </source>
</evidence>
<evidence type="ECO:0000313" key="14">
    <source>
        <dbReference type="Proteomes" id="UP000005222"/>
    </source>
</evidence>
<keyword evidence="8 11" id="KW-1133">Transmembrane helix</keyword>
<feature type="compositionally biased region" description="Low complexity" evidence="10">
    <location>
        <begin position="126"/>
        <end position="136"/>
    </location>
</feature>
<dbReference type="GO" id="GO:0015031">
    <property type="term" value="P:protein transport"/>
    <property type="evidence" value="ECO:0007669"/>
    <property type="project" value="UniProtKB-KW"/>
</dbReference>
<keyword evidence="7" id="KW-0653">Protein transport</keyword>
<dbReference type="STRING" id="559304.G8Y5Q5"/>
<keyword evidence="6" id="KW-0931">ER-Golgi transport</keyword>
<dbReference type="AlphaFoldDB" id="G8Y5Q5"/>
<dbReference type="InParanoid" id="G8Y5Q5"/>
<dbReference type="FunCoup" id="G8Y5Q5">
    <property type="interactions" value="252"/>
</dbReference>
<evidence type="ECO:0000313" key="12">
    <source>
        <dbReference type="EMBL" id="CCE83935.1"/>
    </source>
</evidence>
<dbReference type="eggNOG" id="ENOG502SZ4C">
    <property type="taxonomic scope" value="Eukaryota"/>
</dbReference>
<reference evidence="14" key="2">
    <citation type="journal article" date="2012" name="G3 (Bethesda)">
        <title>Pichia sorbitophila, an interspecies yeast hybrid reveals early steps of genome resolution following polyploidization.</title>
        <authorList>
            <person name="Leh Louis V."/>
            <person name="Despons L."/>
            <person name="Friedrich A."/>
            <person name="Martin T."/>
            <person name="Durrens P."/>
            <person name="Casaregola S."/>
            <person name="Neuveglise C."/>
            <person name="Fairhead C."/>
            <person name="Marck C."/>
            <person name="Cruz J.A."/>
            <person name="Straub M.L."/>
            <person name="Kugler V."/>
            <person name="Sacerdot C."/>
            <person name="Uzunov Z."/>
            <person name="Thierry A."/>
            <person name="Weiss S."/>
            <person name="Bleykasten C."/>
            <person name="De Montigny J."/>
            <person name="Jacques N."/>
            <person name="Jung P."/>
            <person name="Lemaire M."/>
            <person name="Mallet S."/>
            <person name="Morel G."/>
            <person name="Richard G.F."/>
            <person name="Sarkar A."/>
            <person name="Savel G."/>
            <person name="Schacherer J."/>
            <person name="Seret M.L."/>
            <person name="Talla E."/>
            <person name="Samson G."/>
            <person name="Jubin C."/>
            <person name="Poulain J."/>
            <person name="Vacherie B."/>
            <person name="Barbe V."/>
            <person name="Pelletier E."/>
            <person name="Sherman D.J."/>
            <person name="Westhof E."/>
            <person name="Weissenbach J."/>
            <person name="Baret P.V."/>
            <person name="Wincker P."/>
            <person name="Gaillardin C."/>
            <person name="Dujon B."/>
            <person name="Souciet J.L."/>
        </authorList>
    </citation>
    <scope>NUCLEOTIDE SEQUENCE [LARGE SCALE GENOMIC DNA]</scope>
    <source>
        <strain evidence="14">ATCC MYA-4447 / BCRC 22081 / CBS 7064 / NBRC 10061 / NRRL Y-12695</strain>
    </source>
</reference>
<sequence length="269" mass="30254">MGLLASSKTIANIVSEYEKELASLDVEDFSDPKRIVDVPRASSCYLNHLKISSIQKDIPKLKLSLEKIRVDDNYKSTSQNLSDLQRLVDEKEFMNNKVLNLWLERQTTAIDVQQTPYNDKGETSDAAQQASEPAKAAPEDNNLTSLRQRLLAGGTYTSLDSESVEKSNETHESIQEDIIHEISGFATSLKDSALRLSSKILEDQNILHRTNENVLKSESLMKTVGNNLNDYINNKTGGKISFWFLIKAFAGTMLLFFMMVLIIKIFPAF</sequence>
<protein>
    <submittedName>
        <fullName evidence="13">Piso0_004532 protein</fullName>
    </submittedName>
</protein>
<dbReference type="PANTHER" id="PTHR13050">
    <property type="entry name" value="USE1-LIKE PROTEIN"/>
    <property type="match status" value="1"/>
</dbReference>
<dbReference type="GO" id="GO:0005484">
    <property type="term" value="F:SNAP receptor activity"/>
    <property type="evidence" value="ECO:0007669"/>
    <property type="project" value="TreeGrafter"/>
</dbReference>
<dbReference type="HOGENOM" id="CLU_093900_0_0_1"/>
<dbReference type="PANTHER" id="PTHR13050:SF7">
    <property type="entry name" value="VESICLE TRANSPORT PROTEIN USE1"/>
    <property type="match status" value="1"/>
</dbReference>
<evidence type="ECO:0000313" key="13">
    <source>
        <dbReference type="EMBL" id="CCE84966.1"/>
    </source>
</evidence>
<dbReference type="GO" id="GO:0005789">
    <property type="term" value="C:endoplasmic reticulum membrane"/>
    <property type="evidence" value="ECO:0007669"/>
    <property type="project" value="UniProtKB-SubCell"/>
</dbReference>
<organism evidence="13 14">
    <name type="scientific">Pichia sorbitophila (strain ATCC MYA-4447 / BCRC 22081 / CBS 7064 / NBRC 10061 / NRRL Y-12695)</name>
    <name type="common">Hybrid yeast</name>
    <dbReference type="NCBI Taxonomy" id="559304"/>
    <lineage>
        <taxon>Eukaryota</taxon>
        <taxon>Fungi</taxon>
        <taxon>Dikarya</taxon>
        <taxon>Ascomycota</taxon>
        <taxon>Saccharomycotina</taxon>
        <taxon>Pichiomycetes</taxon>
        <taxon>Debaryomycetaceae</taxon>
        <taxon>Millerozyma</taxon>
    </lineage>
</organism>
<dbReference type="CDD" id="cd15860">
    <property type="entry name" value="SNARE_USE1"/>
    <property type="match status" value="1"/>
</dbReference>